<organism evidence="20 21">
    <name type="scientific">Conidiobolus coronatus (strain ATCC 28846 / CBS 209.66 / NRRL 28638)</name>
    <name type="common">Delacroixia coronata</name>
    <dbReference type="NCBI Taxonomy" id="796925"/>
    <lineage>
        <taxon>Eukaryota</taxon>
        <taxon>Fungi</taxon>
        <taxon>Fungi incertae sedis</taxon>
        <taxon>Zoopagomycota</taxon>
        <taxon>Entomophthoromycotina</taxon>
        <taxon>Entomophthoromycetes</taxon>
        <taxon>Entomophthorales</taxon>
        <taxon>Ancylistaceae</taxon>
        <taxon>Conidiobolus</taxon>
    </lineage>
</organism>
<dbReference type="OrthoDB" id="14612at2759"/>
<evidence type="ECO:0000259" key="16">
    <source>
        <dbReference type="PROSITE" id="PS50975"/>
    </source>
</evidence>
<dbReference type="InterPro" id="IPR005482">
    <property type="entry name" value="Biotin_COase_C"/>
</dbReference>
<dbReference type="InterPro" id="IPR001882">
    <property type="entry name" value="Biotin_BS"/>
</dbReference>
<keyword evidence="4" id="KW-0436">Ligase</keyword>
<keyword evidence="6" id="KW-0276">Fatty acid metabolism</keyword>
<dbReference type="Pfam" id="PF00364">
    <property type="entry name" value="Biotin_lipoyl"/>
    <property type="match status" value="1"/>
</dbReference>
<dbReference type="GO" id="GO:2001295">
    <property type="term" value="P:malonyl-CoA biosynthetic process"/>
    <property type="evidence" value="ECO:0007669"/>
    <property type="project" value="UniProtKB-UniPathway"/>
</dbReference>
<dbReference type="FunFam" id="3.40.50.20:FF:000005">
    <property type="entry name" value="acetyl-CoA carboxylase isoform X2"/>
    <property type="match status" value="1"/>
</dbReference>
<dbReference type="FunFam" id="2.40.50.100:FF:000005">
    <property type="entry name" value="Acetyl-CoA carboxylase 1"/>
    <property type="match status" value="1"/>
</dbReference>
<dbReference type="InterPro" id="IPR005481">
    <property type="entry name" value="BC-like_N"/>
</dbReference>
<dbReference type="GO" id="GO:0005739">
    <property type="term" value="C:mitochondrion"/>
    <property type="evidence" value="ECO:0007669"/>
    <property type="project" value="TreeGrafter"/>
</dbReference>
<dbReference type="InterPro" id="IPR013537">
    <property type="entry name" value="AcCoA_COase_cen"/>
</dbReference>
<dbReference type="PROSITE" id="PS50968">
    <property type="entry name" value="BIOTINYL_LIPOYL"/>
    <property type="match status" value="1"/>
</dbReference>
<dbReference type="PANTHER" id="PTHR45728">
    <property type="entry name" value="ACETYL-COA CARBOXYLASE, ISOFORM A"/>
    <property type="match status" value="1"/>
</dbReference>
<evidence type="ECO:0000256" key="11">
    <source>
        <dbReference type="ARBA" id="ARBA00023268"/>
    </source>
</evidence>
<dbReference type="CDD" id="cd06850">
    <property type="entry name" value="biotinyl_domain"/>
    <property type="match status" value="1"/>
</dbReference>
<evidence type="ECO:0000256" key="4">
    <source>
        <dbReference type="ARBA" id="ARBA00022598"/>
    </source>
</evidence>
<dbReference type="FunFam" id="2.40.460.10:FF:000001">
    <property type="entry name" value="Acetyl-CoA carboxylase 1"/>
    <property type="match status" value="1"/>
</dbReference>
<dbReference type="InterPro" id="IPR011054">
    <property type="entry name" value="Rudment_hybrid_motif"/>
</dbReference>
<feature type="domain" description="Biotin carboxylation" evidence="17">
    <location>
        <begin position="35"/>
        <end position="538"/>
    </location>
</feature>
<evidence type="ECO:0000256" key="13">
    <source>
        <dbReference type="ARBA" id="ARBA00048600"/>
    </source>
</evidence>
<evidence type="ECO:0000256" key="1">
    <source>
        <dbReference type="ARBA" id="ARBA00001953"/>
    </source>
</evidence>
<dbReference type="Gene3D" id="3.30.470.20">
    <property type="entry name" value="ATP-grasp fold, B domain"/>
    <property type="match status" value="1"/>
</dbReference>
<comment type="catalytic activity">
    <reaction evidence="13">
        <text>N(6)-biotinyl-L-lysyl-[protein] + hydrogencarbonate + ATP = N(6)-carboxybiotinyl-L-lysyl-[protein] + ADP + phosphate + H(+)</text>
        <dbReference type="Rhea" id="RHEA:13501"/>
        <dbReference type="Rhea" id="RHEA-COMP:10505"/>
        <dbReference type="Rhea" id="RHEA-COMP:10506"/>
        <dbReference type="ChEBI" id="CHEBI:15378"/>
        <dbReference type="ChEBI" id="CHEBI:17544"/>
        <dbReference type="ChEBI" id="CHEBI:30616"/>
        <dbReference type="ChEBI" id="CHEBI:43474"/>
        <dbReference type="ChEBI" id="CHEBI:83144"/>
        <dbReference type="ChEBI" id="CHEBI:83145"/>
        <dbReference type="ChEBI" id="CHEBI:456216"/>
        <dbReference type="EC" id="6.3.4.14"/>
    </reaction>
</comment>
<evidence type="ECO:0000256" key="9">
    <source>
        <dbReference type="ARBA" id="ARBA00023160"/>
    </source>
</evidence>
<keyword evidence="3" id="KW-0444">Lipid biosynthesis</keyword>
<dbReference type="GO" id="GO:0005524">
    <property type="term" value="F:ATP binding"/>
    <property type="evidence" value="ECO:0007669"/>
    <property type="project" value="UniProtKB-UniRule"/>
</dbReference>
<feature type="domain" description="CoA carboxyltransferase N-terminal" evidence="18">
    <location>
        <begin position="1447"/>
        <end position="1785"/>
    </location>
</feature>
<feature type="domain" description="Lipoyl-binding" evidence="15">
    <location>
        <begin position="665"/>
        <end position="739"/>
    </location>
</feature>
<dbReference type="SUPFAM" id="SSF52440">
    <property type="entry name" value="PreATP-grasp domain"/>
    <property type="match status" value="1"/>
</dbReference>
<dbReference type="InterPro" id="IPR011764">
    <property type="entry name" value="Biotin_carboxylation_dom"/>
</dbReference>
<evidence type="ECO:0000256" key="7">
    <source>
        <dbReference type="ARBA" id="ARBA00022840"/>
    </source>
</evidence>
<dbReference type="Pfam" id="PF00289">
    <property type="entry name" value="Biotin_carb_N"/>
    <property type="match status" value="1"/>
</dbReference>
<evidence type="ECO:0000313" key="20">
    <source>
        <dbReference type="EMBL" id="KXN73751.1"/>
    </source>
</evidence>
<gene>
    <name evidence="20" type="ORF">CONCODRAFT_81183</name>
</gene>
<dbReference type="PROSITE" id="PS00867">
    <property type="entry name" value="CPSASE_2"/>
    <property type="match status" value="1"/>
</dbReference>
<keyword evidence="10" id="KW-0092">Biotin</keyword>
<name>A0A137PFN6_CONC2</name>
<dbReference type="Pfam" id="PF02785">
    <property type="entry name" value="Biotin_carb_C"/>
    <property type="match status" value="1"/>
</dbReference>
<keyword evidence="11" id="KW-0511">Multifunctional enzyme</keyword>
<evidence type="ECO:0000256" key="3">
    <source>
        <dbReference type="ARBA" id="ARBA00022516"/>
    </source>
</evidence>
<evidence type="ECO:0000256" key="10">
    <source>
        <dbReference type="ARBA" id="ARBA00023267"/>
    </source>
</evidence>
<dbReference type="PROSITE" id="PS00188">
    <property type="entry name" value="BIOTIN"/>
    <property type="match status" value="1"/>
</dbReference>
<dbReference type="Pfam" id="PF08326">
    <property type="entry name" value="ACC_central"/>
    <property type="match status" value="1"/>
</dbReference>
<dbReference type="FunFam" id="3.30.1490.20:FF:000003">
    <property type="entry name" value="acetyl-CoA carboxylase isoform X1"/>
    <property type="match status" value="1"/>
</dbReference>
<evidence type="ECO:0000256" key="8">
    <source>
        <dbReference type="ARBA" id="ARBA00023098"/>
    </source>
</evidence>
<dbReference type="Gene3D" id="2.40.460.10">
    <property type="entry name" value="Biotin dependent carboxylase carboxyltransferase"/>
    <property type="match status" value="1"/>
</dbReference>
<keyword evidence="5 14" id="KW-0547">Nucleotide-binding</keyword>
<dbReference type="Gene3D" id="2.40.50.100">
    <property type="match status" value="1"/>
</dbReference>
<dbReference type="STRING" id="796925.A0A137PFN6"/>
<dbReference type="SUPFAM" id="SSF51230">
    <property type="entry name" value="Single hybrid motif"/>
    <property type="match status" value="1"/>
</dbReference>
<dbReference type="InterPro" id="IPR000089">
    <property type="entry name" value="Biotin_lipoyl"/>
</dbReference>
<evidence type="ECO:0000256" key="2">
    <source>
        <dbReference type="ARBA" id="ARBA00004956"/>
    </source>
</evidence>
<dbReference type="GO" id="GO:0006633">
    <property type="term" value="P:fatty acid biosynthetic process"/>
    <property type="evidence" value="ECO:0007669"/>
    <property type="project" value="UniProtKB-KW"/>
</dbReference>
<dbReference type="Pfam" id="PF21385">
    <property type="entry name" value="ACCA_BT"/>
    <property type="match status" value="1"/>
</dbReference>
<dbReference type="Gene3D" id="3.90.226.10">
    <property type="entry name" value="2-enoyl-CoA Hydratase, Chain A, domain 1"/>
    <property type="match status" value="2"/>
</dbReference>
<dbReference type="GO" id="GO:0004075">
    <property type="term" value="F:biotin carboxylase activity"/>
    <property type="evidence" value="ECO:0007669"/>
    <property type="project" value="UniProtKB-EC"/>
</dbReference>
<dbReference type="PROSITE" id="PS50975">
    <property type="entry name" value="ATP_GRASP"/>
    <property type="match status" value="1"/>
</dbReference>
<dbReference type="FunFam" id="3.90.226.10:FF:000010">
    <property type="entry name" value="acetyl-CoA carboxylase isoform X2"/>
    <property type="match status" value="1"/>
</dbReference>
<dbReference type="Pfam" id="PF02786">
    <property type="entry name" value="CPSase_L_D2"/>
    <property type="match status" value="1"/>
</dbReference>
<dbReference type="GO" id="GO:0046872">
    <property type="term" value="F:metal ion binding"/>
    <property type="evidence" value="ECO:0007669"/>
    <property type="project" value="InterPro"/>
</dbReference>
<sequence length="2210" mass="247332">MTKTVLEKFIGGNSLTTAASSKVKDFVKEHEGHTVISKVLIANNGIAAVKEIRSVRKWAYETFGDERAIQFTVMATPEDLKVNAEYIRMADQYVEIPGGTNNNNYANVDLIVDIAERTGVHGGHASENPKLPESLAKSKNKAVFIGPPGSAMRSLGDKISSTIVAQSAEVPTMGWSGSHVSETYINEQGFLDVAPEIYTQACIHNLKEGIEKAAQVGYPIMIKASEGGGGKGIRKVESEDAFAQSYAQVLGEVPGSPVFIMKLAGNSRHLEVQLLADQYGNAISIFGRDCSVQRRHQKIIEEAPVTIAKPDTFESMEKAAVRLAKLVGYVSAGTVEYLYSHDDDKFYFLELNPRLQVEHPTTEMVSGVNIPAAQLQVAMGIPLHRIRDIRLLYGAAPNSTNEIDFDFVNPQSVQTQRKPSPQGHVIAVRITAENPDAGFKPSSGKMDDLNFRSSTNVWGYFSVSTAGGLHEFADSQFGHIFAFGENRQQSRKNMIVALKEISIRSEFRTTVEYLIRLLETNEFTNNTINTGWLDTLISAKLTAERPETNLAVLSGALHKAHTTLTSLRLQYKESLKKGQVPSKDTLKTTFNIEFIYENVRYAFIVTAAGPDSYNLYINGSKTQASIKDLSDGGFLVLLDGKSHTIYAREEVGATRLMVDNKTCLLEQENDPTQLRSPSPGKLVQFLVESGAHIKAGEAFAEIEVMKMYMPLIAAADGTVNFIRQPGTTLEAGDILGILTLDDPSQVKHATPFTGQLPNLGSPLIRGSKPHQLLSEVYDVIDWTLQGYDNQAILNSNIKSLFELLRNPELPYLQIHDILAALSGRLPPKIEEAIFQILEAATSQKKEFPAAEIQKAIDDFANDSENQSDLPKFLANTPPLVQHVEKFVNGLKHHEKQVVINFLNKYYNVEVLFDQDNRREDEVVMALRDQNKETLDVVVDTVLSHSRIASKNSLILSLLNQINLDNVDGVMDTVYTPVLKKLADLGSRFSSKVAVKARETLIQGQLPSYEERVNQMSNILSTATTEAYYGGGADFRAPSLDLLKNLITSNYNIEDVLQTFFFDENKYLQIAAIETYARRAYHAYQIVDVNHHLEEDLNLFEWDFALVSPELSVPSTPNFNPKRIASVSDLSYLVRSLESTPTRKGAMVAFNDFEGFKTNINGILNVFPKHDEAENQKPNVLHVAIKNLVCDDDSVVPKEIQPFLLTYASALRERGIRRISFLGFREGSLPSIYTFRERNNYVEDQTIRHIEPATAYQLELARLSNFSITPLFIENQHLSIYHGIGKENSDDQRFFVRSLVRPGRLRNNSLTVEYLASEGNRILEDILNALEILSAKYPKSDCNQIFVNFIPAFSVDHSQMFSVFQQYIQRHGKRLWRQRVTEAEIRFSLADPKFPESVTNTRLYINNLSGYVPNFELYFETKTPEGALIYKSLTGDNGSRHLQPILTPYPLKESLQPKRYSAHIMGTTYVYDFPSLFRQSLSLQWEQYRSTNPGVNVPSNILTSVELILNEHEELDQVNRPPGANNIGMVAWRFDLKTPEYPEGRSIVVIANDITTKIGSFGPQEDLLFFKASQYARSQGIPRIYMSANSGARIGLAEEVKKVFKIQWNDPTDVTKGFEYFYLTPQDYDQLNVSDKKSVNAHKIEVDGEERYVIDDIIGRADGLGVECLRGSGLIAGETSRAYNDIFTLTVVTCRSVGIGAYLVRLGQRTIQNLGQPIILTGAAALNKVLGREVYNSNLQLGGIQIMYNNGVSHLTGDNDLDSITKTLVWLSYVPKVKDAGSPIVASQDPVDREVEAEPVKGPCDPRTWLAGYTPEESGAKFLKGFFDQGSFFETLAGWAKTVVTGRARLGGIPVGVIAVEARTVENVIPADPANPNSEEQVISEAGQVWHPNSAFKTAQAINDFNQGEQLPLFIFANWRGFSGGQRDMYNEILKYGSYIVDGLTNYKQPVFVYVIPNGELRGGAWVVLDPTINNEMMEMYADKRCRAGVLEPEGIVEIKYRKPQLLATMERLDETYKRIKEELSTPNLSQQDIGVLQKQLAEREEKLLPLYSQVAIQFADLHDRSGRMFAKGTIEKELEWKTSRRYFYWRLLNRTHEEAVIRNLQQVNPKLTRSDAITLIAKWFEETEQSNTFEADFEADQLKAKWFETLRSETGSLTAKLNEQQQIHVQNQLSSLLDTKDNSVAGLVNYIKSLDSTTRAQLLTQLNDSA</sequence>
<dbReference type="PROSITE" id="PS50979">
    <property type="entry name" value="BC"/>
    <property type="match status" value="1"/>
</dbReference>
<dbReference type="PROSITE" id="PS00866">
    <property type="entry name" value="CPSASE_1"/>
    <property type="match status" value="1"/>
</dbReference>
<comment type="pathway">
    <text evidence="2">Lipid metabolism; malonyl-CoA biosynthesis; malonyl-CoA from acetyl-CoA: step 1/1.</text>
</comment>
<feature type="domain" description="ATP-grasp" evidence="16">
    <location>
        <begin position="187"/>
        <end position="379"/>
    </location>
</feature>
<evidence type="ECO:0000256" key="12">
    <source>
        <dbReference type="ARBA" id="ARBA00048065"/>
    </source>
</evidence>
<dbReference type="Proteomes" id="UP000070444">
    <property type="component" value="Unassembled WGS sequence"/>
</dbReference>
<dbReference type="PROSITE" id="PS50989">
    <property type="entry name" value="COA_CT_CTER"/>
    <property type="match status" value="1"/>
</dbReference>
<keyword evidence="7 14" id="KW-0067">ATP-binding</keyword>
<evidence type="ECO:0000256" key="6">
    <source>
        <dbReference type="ARBA" id="ARBA00022832"/>
    </source>
</evidence>
<dbReference type="InterPro" id="IPR011053">
    <property type="entry name" value="Single_hybrid_motif"/>
</dbReference>
<dbReference type="InterPro" id="IPR011761">
    <property type="entry name" value="ATP-grasp"/>
</dbReference>
<dbReference type="InterPro" id="IPR029045">
    <property type="entry name" value="ClpP/crotonase-like_dom_sf"/>
</dbReference>
<dbReference type="UniPathway" id="UPA00655">
    <property type="reaction ID" value="UER00711"/>
</dbReference>
<dbReference type="PROSITE" id="PS50980">
    <property type="entry name" value="COA_CT_NTER"/>
    <property type="match status" value="1"/>
</dbReference>
<dbReference type="Pfam" id="PF01039">
    <property type="entry name" value="Carboxyl_trans"/>
    <property type="match status" value="1"/>
</dbReference>
<dbReference type="GO" id="GO:0003989">
    <property type="term" value="F:acetyl-CoA carboxylase activity"/>
    <property type="evidence" value="ECO:0007669"/>
    <property type="project" value="UniProtKB-EC"/>
</dbReference>
<dbReference type="InterPro" id="IPR011762">
    <property type="entry name" value="COA_CT_N"/>
</dbReference>
<dbReference type="InterPro" id="IPR005479">
    <property type="entry name" value="CPAse_ATP-bd"/>
</dbReference>
<dbReference type="OMA" id="PTPKGHC"/>
<proteinExistence type="predicted"/>
<evidence type="ECO:0000259" key="18">
    <source>
        <dbReference type="PROSITE" id="PS50980"/>
    </source>
</evidence>
<dbReference type="SUPFAM" id="SSF52096">
    <property type="entry name" value="ClpP/crotonase"/>
    <property type="match status" value="2"/>
</dbReference>
<dbReference type="InterPro" id="IPR049076">
    <property type="entry name" value="ACCA"/>
</dbReference>
<dbReference type="InterPro" id="IPR011763">
    <property type="entry name" value="COA_CT_C"/>
</dbReference>
<dbReference type="EMBL" id="KQ964432">
    <property type="protein sequence ID" value="KXN73751.1"/>
    <property type="molecule type" value="Genomic_DNA"/>
</dbReference>
<feature type="domain" description="CoA carboxyltransferase C-terminal" evidence="19">
    <location>
        <begin position="1789"/>
        <end position="2106"/>
    </location>
</feature>
<protein>
    <submittedName>
        <fullName evidence="20">Acetyl-CoA carboxylase</fullName>
    </submittedName>
</protein>
<dbReference type="Gene3D" id="3.30.1490.20">
    <property type="entry name" value="ATP-grasp fold, A domain"/>
    <property type="match status" value="1"/>
</dbReference>
<reference evidence="20 21" key="1">
    <citation type="journal article" date="2015" name="Genome Biol. Evol.">
        <title>Phylogenomic analyses indicate that early fungi evolved digesting cell walls of algal ancestors of land plants.</title>
        <authorList>
            <person name="Chang Y."/>
            <person name="Wang S."/>
            <person name="Sekimoto S."/>
            <person name="Aerts A.L."/>
            <person name="Choi C."/>
            <person name="Clum A."/>
            <person name="LaButti K.M."/>
            <person name="Lindquist E.A."/>
            <person name="Yee Ngan C."/>
            <person name="Ohm R.A."/>
            <person name="Salamov A.A."/>
            <person name="Grigoriev I.V."/>
            <person name="Spatafora J.W."/>
            <person name="Berbee M.L."/>
        </authorList>
    </citation>
    <scope>NUCLEOTIDE SEQUENCE [LARGE SCALE GENOMIC DNA]</scope>
    <source>
        <strain evidence="20 21">NRRL 28638</strain>
    </source>
</reference>
<dbReference type="SUPFAM" id="SSF51246">
    <property type="entry name" value="Rudiment single hybrid motif"/>
    <property type="match status" value="1"/>
</dbReference>
<dbReference type="Gene3D" id="3.90.1770.10">
    <property type="entry name" value="PreATP-grasp domain"/>
    <property type="match status" value="1"/>
</dbReference>
<dbReference type="FunFam" id="3.30.470.20:FF:000005">
    <property type="entry name" value="Acetyl-CoA carboxylase 1"/>
    <property type="match status" value="1"/>
</dbReference>
<evidence type="ECO:0000259" key="15">
    <source>
        <dbReference type="PROSITE" id="PS50968"/>
    </source>
</evidence>
<dbReference type="InterPro" id="IPR013815">
    <property type="entry name" value="ATP_grasp_subdomain_1"/>
</dbReference>
<keyword evidence="9" id="KW-0275">Fatty acid biosynthesis</keyword>
<dbReference type="SMART" id="SM00878">
    <property type="entry name" value="Biotin_carb_C"/>
    <property type="match status" value="1"/>
</dbReference>
<comment type="cofactor">
    <cofactor evidence="1">
        <name>biotin</name>
        <dbReference type="ChEBI" id="CHEBI:57586"/>
    </cofactor>
</comment>
<dbReference type="InterPro" id="IPR016185">
    <property type="entry name" value="PreATP-grasp_dom_sf"/>
</dbReference>
<dbReference type="SUPFAM" id="SSF56059">
    <property type="entry name" value="Glutathione synthetase ATP-binding domain-like"/>
    <property type="match status" value="1"/>
</dbReference>
<dbReference type="InterPro" id="IPR034733">
    <property type="entry name" value="AcCoA_carboxyl_beta"/>
</dbReference>
<evidence type="ECO:0000313" key="21">
    <source>
        <dbReference type="Proteomes" id="UP000070444"/>
    </source>
</evidence>
<dbReference type="PANTHER" id="PTHR45728:SF3">
    <property type="entry name" value="ACETYL-COA CARBOXYLASE"/>
    <property type="match status" value="1"/>
</dbReference>
<comment type="catalytic activity">
    <reaction evidence="12">
        <text>hydrogencarbonate + acetyl-CoA + ATP = malonyl-CoA + ADP + phosphate + H(+)</text>
        <dbReference type="Rhea" id="RHEA:11308"/>
        <dbReference type="ChEBI" id="CHEBI:15378"/>
        <dbReference type="ChEBI" id="CHEBI:17544"/>
        <dbReference type="ChEBI" id="CHEBI:30616"/>
        <dbReference type="ChEBI" id="CHEBI:43474"/>
        <dbReference type="ChEBI" id="CHEBI:57288"/>
        <dbReference type="ChEBI" id="CHEBI:57384"/>
        <dbReference type="ChEBI" id="CHEBI:456216"/>
        <dbReference type="EC" id="6.4.1.2"/>
    </reaction>
</comment>
<keyword evidence="21" id="KW-1185">Reference proteome</keyword>
<accession>A0A137PFN6</accession>
<evidence type="ECO:0000256" key="5">
    <source>
        <dbReference type="ARBA" id="ARBA00022741"/>
    </source>
</evidence>
<dbReference type="InterPro" id="IPR049074">
    <property type="entry name" value="ACCA_BT"/>
</dbReference>
<evidence type="ECO:0000256" key="14">
    <source>
        <dbReference type="PROSITE-ProRule" id="PRU00409"/>
    </source>
</evidence>
<evidence type="ECO:0000259" key="19">
    <source>
        <dbReference type="PROSITE" id="PS50989"/>
    </source>
</evidence>
<keyword evidence="8" id="KW-0443">Lipid metabolism</keyword>
<evidence type="ECO:0000259" key="17">
    <source>
        <dbReference type="PROSITE" id="PS50979"/>
    </source>
</evidence>
<dbReference type="Gene3D" id="3.40.50.20">
    <property type="match status" value="1"/>
</dbReference>